<sequence length="43" mass="5149">MFENLSNQKLIDAYKKAIELHLEQDFIKLLEEELKERGIEVTE</sequence>
<keyword evidence="2" id="KW-1185">Reference proteome</keyword>
<dbReference type="InterPro" id="IPR036916">
    <property type="entry name" value="Sda_sf"/>
</dbReference>
<evidence type="ECO:0000313" key="1">
    <source>
        <dbReference type="EMBL" id="MDC3418515.1"/>
    </source>
</evidence>
<dbReference type="Proteomes" id="UP001145069">
    <property type="component" value="Unassembled WGS sequence"/>
</dbReference>
<dbReference type="EMBL" id="JAMQKC010000030">
    <property type="protein sequence ID" value="MDC3418515.1"/>
    <property type="molecule type" value="Genomic_DNA"/>
</dbReference>
<protein>
    <submittedName>
        <fullName evidence="1">Sporulation histidine kinase inhibitor Sda</fullName>
    </submittedName>
</protein>
<dbReference type="Pfam" id="PF08970">
    <property type="entry name" value="Sda"/>
    <property type="match status" value="1"/>
</dbReference>
<dbReference type="SUPFAM" id="SSF100985">
    <property type="entry name" value="Sporulation inhibitor Sda"/>
    <property type="match status" value="1"/>
</dbReference>
<dbReference type="InterPro" id="IPR015064">
    <property type="entry name" value="Sda"/>
</dbReference>
<dbReference type="Gene3D" id="1.10.287.1100">
    <property type="entry name" value="Sporulation inhibitor A"/>
    <property type="match status" value="1"/>
</dbReference>
<accession>A0A9X3WHG1</accession>
<organism evidence="1 2">
    <name type="scientific">Aquibacillus salsiterrae</name>
    <dbReference type="NCBI Taxonomy" id="2950439"/>
    <lineage>
        <taxon>Bacteria</taxon>
        <taxon>Bacillati</taxon>
        <taxon>Bacillota</taxon>
        <taxon>Bacilli</taxon>
        <taxon>Bacillales</taxon>
        <taxon>Bacillaceae</taxon>
        <taxon>Aquibacillus</taxon>
    </lineage>
</organism>
<gene>
    <name evidence="1" type="ORF">NC799_16775</name>
</gene>
<comment type="caution">
    <text evidence="1">The sequence shown here is derived from an EMBL/GenBank/DDBJ whole genome shotgun (WGS) entry which is preliminary data.</text>
</comment>
<evidence type="ECO:0000313" key="2">
    <source>
        <dbReference type="Proteomes" id="UP001145069"/>
    </source>
</evidence>
<name>A0A9X3WHG1_9BACI</name>
<dbReference type="AlphaFoldDB" id="A0A9X3WHG1"/>
<proteinExistence type="predicted"/>
<reference evidence="1" key="1">
    <citation type="submission" date="2022-06" db="EMBL/GenBank/DDBJ databases">
        <title>Aquibacillus sp. a new bacterium isolated from soil saline samples.</title>
        <authorList>
            <person name="Galisteo C."/>
            <person name="De La Haba R."/>
            <person name="Sanchez-Porro C."/>
            <person name="Ventosa A."/>
        </authorList>
    </citation>
    <scope>NUCLEOTIDE SEQUENCE</scope>
    <source>
        <strain evidence="1">3ASR75-54</strain>
    </source>
</reference>
<dbReference type="RefSeq" id="WP_272447584.1">
    <property type="nucleotide sequence ID" value="NZ_JAMQKC010000030.1"/>
</dbReference>